<dbReference type="OMA" id="KAKCNLD"/>
<evidence type="ECO:0000313" key="2">
    <source>
        <dbReference type="EnsemblMetazoa" id="XP_008203259"/>
    </source>
</evidence>
<dbReference type="SMR" id="A0A7M7H727"/>
<dbReference type="InParanoid" id="A0A7M7H727"/>
<name>A0A7M7H727_NASVI</name>
<reference evidence="2" key="1">
    <citation type="submission" date="2021-01" db="UniProtKB">
        <authorList>
            <consortium name="EnsemblMetazoa"/>
        </authorList>
    </citation>
    <scope>IDENTIFICATION</scope>
</reference>
<organism evidence="2 3">
    <name type="scientific">Nasonia vitripennis</name>
    <name type="common">Parasitic wasp</name>
    <dbReference type="NCBI Taxonomy" id="7425"/>
    <lineage>
        <taxon>Eukaryota</taxon>
        <taxon>Metazoa</taxon>
        <taxon>Ecdysozoa</taxon>
        <taxon>Arthropoda</taxon>
        <taxon>Hexapoda</taxon>
        <taxon>Insecta</taxon>
        <taxon>Pterygota</taxon>
        <taxon>Neoptera</taxon>
        <taxon>Endopterygota</taxon>
        <taxon>Hymenoptera</taxon>
        <taxon>Apocrita</taxon>
        <taxon>Proctotrupomorpha</taxon>
        <taxon>Chalcidoidea</taxon>
        <taxon>Pteromalidae</taxon>
        <taxon>Pteromalinae</taxon>
        <taxon>Nasonia</taxon>
    </lineage>
</organism>
<dbReference type="KEGG" id="nvi:100678145"/>
<dbReference type="Proteomes" id="UP000002358">
    <property type="component" value="Chromosome 4"/>
</dbReference>
<evidence type="ECO:0000259" key="1">
    <source>
        <dbReference type="PROSITE" id="PS51269"/>
    </source>
</evidence>
<protein>
    <recommendedName>
        <fullName evidence="1">COMM domain-containing protein</fullName>
    </recommendedName>
</protein>
<dbReference type="Pfam" id="PF07258">
    <property type="entry name" value="COMM_domain"/>
    <property type="match status" value="1"/>
</dbReference>
<accession>A0A7M7H727</accession>
<gene>
    <name evidence="2" type="primary">100678145</name>
</gene>
<keyword evidence="3" id="KW-1185">Reference proteome</keyword>
<evidence type="ECO:0000313" key="3">
    <source>
        <dbReference type="Proteomes" id="UP000002358"/>
    </source>
</evidence>
<dbReference type="InterPro" id="IPR017920">
    <property type="entry name" value="COMM"/>
</dbReference>
<dbReference type="EnsemblMetazoa" id="XM_008205037">
    <property type="protein sequence ID" value="XP_008203259"/>
    <property type="gene ID" value="LOC100678145"/>
</dbReference>
<dbReference type="OrthoDB" id="76101at2759"/>
<sequence length="75" mass="8616">MEDIPLNKIVDVSWRFGVTVASSGTDEVGKNFLQLKVLYDDDGNTKSIFTEMNLNQFYKFLHDLEKAKTNLDILM</sequence>
<dbReference type="PROSITE" id="PS51269">
    <property type="entry name" value="COMM"/>
    <property type="match status" value="1"/>
</dbReference>
<dbReference type="AlphaFoldDB" id="A0A7M7H727"/>
<feature type="domain" description="COMM" evidence="1">
    <location>
        <begin position="8"/>
        <end position="75"/>
    </location>
</feature>
<proteinExistence type="predicted"/>